<proteinExistence type="predicted"/>
<sequence>MHLEEWIFKTGSVYNTHVWGMERANGIISRIKHNGKGKGVLEGTLMRGWWSHVTLQNLIQTMRALPDRTPADESIIDDLLVALKGGTEHALQRGTLMAFIAQCQTAYTRLHGIEGKRF</sequence>
<accession>A0A8H3GES1</accession>
<dbReference type="EMBL" id="CAJMWV010001801">
    <property type="protein sequence ID" value="CAE6446456.1"/>
    <property type="molecule type" value="Genomic_DNA"/>
</dbReference>
<gene>
    <name evidence="1" type="ORF">RDB_LOCUS60461</name>
</gene>
<evidence type="ECO:0000313" key="2">
    <source>
        <dbReference type="Proteomes" id="UP000663831"/>
    </source>
</evidence>
<dbReference type="Proteomes" id="UP000663831">
    <property type="component" value="Unassembled WGS sequence"/>
</dbReference>
<name>A0A8H3GES1_9AGAM</name>
<dbReference type="AlphaFoldDB" id="A0A8H3GES1"/>
<evidence type="ECO:0000313" key="1">
    <source>
        <dbReference type="EMBL" id="CAE6446456.1"/>
    </source>
</evidence>
<protein>
    <submittedName>
        <fullName evidence="1">Uncharacterized protein</fullName>
    </submittedName>
</protein>
<organism evidence="1 2">
    <name type="scientific">Rhizoctonia solani</name>
    <dbReference type="NCBI Taxonomy" id="456999"/>
    <lineage>
        <taxon>Eukaryota</taxon>
        <taxon>Fungi</taxon>
        <taxon>Dikarya</taxon>
        <taxon>Basidiomycota</taxon>
        <taxon>Agaricomycotina</taxon>
        <taxon>Agaricomycetes</taxon>
        <taxon>Cantharellales</taxon>
        <taxon>Ceratobasidiaceae</taxon>
        <taxon>Rhizoctonia</taxon>
    </lineage>
</organism>
<comment type="caution">
    <text evidence="1">The sequence shown here is derived from an EMBL/GenBank/DDBJ whole genome shotgun (WGS) entry which is preliminary data.</text>
</comment>
<reference evidence="1" key="1">
    <citation type="submission" date="2021-01" db="EMBL/GenBank/DDBJ databases">
        <authorList>
            <person name="Kaushik A."/>
        </authorList>
    </citation>
    <scope>NUCLEOTIDE SEQUENCE</scope>
    <source>
        <strain evidence="1">AG3-1AP</strain>
    </source>
</reference>